<dbReference type="RefSeq" id="WP_017749500.1">
    <property type="nucleotide sequence ID" value="NZ_KQ976354.1"/>
</dbReference>
<protein>
    <submittedName>
        <fullName evidence="1">Uncharacterized protein</fullName>
    </submittedName>
</protein>
<name>A0A139XDX8_9CYAN</name>
<accession>A0A139XDX8</accession>
<organism evidence="1 2">
    <name type="scientific">Scytonema hofmannii PCC 7110</name>
    <dbReference type="NCBI Taxonomy" id="128403"/>
    <lineage>
        <taxon>Bacteria</taxon>
        <taxon>Bacillati</taxon>
        <taxon>Cyanobacteriota</taxon>
        <taxon>Cyanophyceae</taxon>
        <taxon>Nostocales</taxon>
        <taxon>Scytonemataceae</taxon>
        <taxon>Scytonema</taxon>
    </lineage>
</organism>
<evidence type="ECO:0000313" key="1">
    <source>
        <dbReference type="EMBL" id="KYC42901.1"/>
    </source>
</evidence>
<evidence type="ECO:0000313" key="2">
    <source>
        <dbReference type="Proteomes" id="UP000076925"/>
    </source>
</evidence>
<proteinExistence type="predicted"/>
<comment type="caution">
    <text evidence="1">The sequence shown here is derived from an EMBL/GenBank/DDBJ whole genome shotgun (WGS) entry which is preliminary data.</text>
</comment>
<dbReference type="Proteomes" id="UP000076925">
    <property type="component" value="Unassembled WGS sequence"/>
</dbReference>
<reference evidence="1 2" key="1">
    <citation type="journal article" date="2013" name="Genome Biol. Evol.">
        <title>Genomes of Stigonematalean cyanobacteria (subsection V) and the evolution of oxygenic photosynthesis from prokaryotes to plastids.</title>
        <authorList>
            <person name="Dagan T."/>
            <person name="Roettger M."/>
            <person name="Stucken K."/>
            <person name="Landan G."/>
            <person name="Koch R."/>
            <person name="Major P."/>
            <person name="Gould S.B."/>
            <person name="Goremykin V.V."/>
            <person name="Rippka R."/>
            <person name="Tandeau de Marsac N."/>
            <person name="Gugger M."/>
            <person name="Lockhart P.J."/>
            <person name="Allen J.F."/>
            <person name="Brune I."/>
            <person name="Maus I."/>
            <person name="Puhler A."/>
            <person name="Martin W.F."/>
        </authorList>
    </citation>
    <scope>NUCLEOTIDE SEQUENCE [LARGE SCALE GENOMIC DNA]</scope>
    <source>
        <strain evidence="1 2">PCC 7110</strain>
    </source>
</reference>
<gene>
    <name evidence="1" type="ORF">WA1_12345</name>
</gene>
<dbReference type="EMBL" id="ANNX02000016">
    <property type="protein sequence ID" value="KYC42901.1"/>
    <property type="molecule type" value="Genomic_DNA"/>
</dbReference>
<sequence>MTEEELRQEILQEMEDIAPSTLEEVLHLIKKRKQEELEEDIRESHAALKEEGSIPWAELKKELELKN</sequence>
<dbReference type="AlphaFoldDB" id="A0A139XDX8"/>
<keyword evidence="2" id="KW-1185">Reference proteome</keyword>